<evidence type="ECO:0000256" key="1">
    <source>
        <dbReference type="SAM" id="MobiDB-lite"/>
    </source>
</evidence>
<reference evidence="4" key="1">
    <citation type="submission" date="2025-08" db="UniProtKB">
        <authorList>
            <consortium name="RefSeq"/>
        </authorList>
    </citation>
    <scope>IDENTIFICATION</scope>
    <source>
        <tissue evidence="4">Whole body</tissue>
    </source>
</reference>
<evidence type="ECO:0000313" key="3">
    <source>
        <dbReference type="Proteomes" id="UP000694925"/>
    </source>
</evidence>
<feature type="signal peptide" evidence="2">
    <location>
        <begin position="1"/>
        <end position="17"/>
    </location>
</feature>
<feature type="compositionally biased region" description="Polar residues" evidence="1">
    <location>
        <begin position="327"/>
        <end position="356"/>
    </location>
</feature>
<dbReference type="AlphaFoldDB" id="A0AAJ7J3J9"/>
<keyword evidence="3" id="KW-1185">Reference proteome</keyword>
<dbReference type="RefSeq" id="XP_017883993.1">
    <property type="nucleotide sequence ID" value="XM_018028504.2"/>
</dbReference>
<feature type="region of interest" description="Disordered" evidence="1">
    <location>
        <begin position="158"/>
        <end position="228"/>
    </location>
</feature>
<accession>A0AAJ7J3J9</accession>
<dbReference type="Proteomes" id="UP000694925">
    <property type="component" value="Unplaced"/>
</dbReference>
<name>A0AAJ7J3J9_9HYME</name>
<feature type="region of interest" description="Disordered" evidence="1">
    <location>
        <begin position="325"/>
        <end position="356"/>
    </location>
</feature>
<protein>
    <submittedName>
        <fullName evidence="4">Uncharacterized protein LOC108627320</fullName>
    </submittedName>
</protein>
<evidence type="ECO:0000256" key="2">
    <source>
        <dbReference type="SAM" id="SignalP"/>
    </source>
</evidence>
<gene>
    <name evidence="4" type="primary">LOC108627320</name>
</gene>
<dbReference type="GeneID" id="108627320"/>
<keyword evidence="2" id="KW-0732">Signal</keyword>
<feature type="chain" id="PRO_5042589102" evidence="2">
    <location>
        <begin position="18"/>
        <end position="383"/>
    </location>
</feature>
<evidence type="ECO:0000313" key="4">
    <source>
        <dbReference type="RefSeq" id="XP_017883993.1"/>
    </source>
</evidence>
<organism evidence="3 4">
    <name type="scientific">Ceratina calcarata</name>
    <dbReference type="NCBI Taxonomy" id="156304"/>
    <lineage>
        <taxon>Eukaryota</taxon>
        <taxon>Metazoa</taxon>
        <taxon>Ecdysozoa</taxon>
        <taxon>Arthropoda</taxon>
        <taxon>Hexapoda</taxon>
        <taxon>Insecta</taxon>
        <taxon>Pterygota</taxon>
        <taxon>Neoptera</taxon>
        <taxon>Endopterygota</taxon>
        <taxon>Hymenoptera</taxon>
        <taxon>Apocrita</taxon>
        <taxon>Aculeata</taxon>
        <taxon>Apoidea</taxon>
        <taxon>Anthophila</taxon>
        <taxon>Apidae</taxon>
        <taxon>Ceratina</taxon>
        <taxon>Zadontomerus</taxon>
    </lineage>
</organism>
<proteinExistence type="predicted"/>
<dbReference type="KEGG" id="ccal:108627320"/>
<feature type="compositionally biased region" description="Basic and acidic residues" evidence="1">
    <location>
        <begin position="175"/>
        <end position="185"/>
    </location>
</feature>
<sequence length="383" mass="39353">MLRRNVLAVFTFLPVIAVNGMPQNADNSGQASSANLPLIQFTNGGIRLNFAGYHAAAGLGGLLGGSQTGGGLHASAGTPWGAHAGAGLGGLLGGDNANAGGGLYARAGLGNGRHEAAAGLGGMLDGSGRSANPIRGGLFATTGLRGVGLSAGDVSGIPIPVPSAPDAPFAPSNQKPDEHIDKNKPNPENPNNKGRTNIQIISRSDKKHKNKLVGESSTESPKPADPPANKEIREVIQAAPAAGAGLFGVVSVEPQVPPVTRTIQKVKVISSGIEPVPPAPSLPSEANEVTDNFPRRVRIGRPIRKRLWGPRKQIIFDYGPAVEAQPTVHSAQKRQATNDASNTPSPNNPASQTSNTSGFFDDIFNIPISTLNAVNQLLTNNSG</sequence>